<dbReference type="Pfam" id="PF13385">
    <property type="entry name" value="Laminin_G_3"/>
    <property type="match status" value="3"/>
</dbReference>
<dbReference type="InterPro" id="IPR013320">
    <property type="entry name" value="ConA-like_dom_sf"/>
</dbReference>
<dbReference type="Gene3D" id="2.60.120.260">
    <property type="entry name" value="Galactose-binding domain-like"/>
    <property type="match status" value="1"/>
</dbReference>
<dbReference type="SUPFAM" id="SSF51126">
    <property type="entry name" value="Pectin lyase-like"/>
    <property type="match status" value="1"/>
</dbReference>
<dbReference type="RefSeq" id="WP_162639060.1">
    <property type="nucleotide sequence ID" value="NZ_CP048286.1"/>
</dbReference>
<dbReference type="PANTHER" id="PTHR36453">
    <property type="entry name" value="SECRETED PROTEIN-RELATED"/>
    <property type="match status" value="1"/>
</dbReference>
<gene>
    <name evidence="4" type="ORF">GZH47_05385</name>
</gene>
<dbReference type="Gene3D" id="1.20.1270.90">
    <property type="entry name" value="AF1782-like"/>
    <property type="match status" value="1"/>
</dbReference>
<dbReference type="SUPFAM" id="SSF49899">
    <property type="entry name" value="Concanavalin A-like lectins/glucanases"/>
    <property type="match status" value="3"/>
</dbReference>
<dbReference type="KEGG" id="prz:GZH47_05385"/>
<organism evidence="4 5">
    <name type="scientific">Paenibacillus rhizovicinus</name>
    <dbReference type="NCBI Taxonomy" id="2704463"/>
    <lineage>
        <taxon>Bacteria</taxon>
        <taxon>Bacillati</taxon>
        <taxon>Bacillota</taxon>
        <taxon>Bacilli</taxon>
        <taxon>Bacillales</taxon>
        <taxon>Paenibacillaceae</taxon>
        <taxon>Paenibacillus</taxon>
    </lineage>
</organism>
<dbReference type="PANTHER" id="PTHR36453:SF1">
    <property type="entry name" value="RIGHT HANDED BETA HELIX DOMAIN-CONTAINING PROTEIN"/>
    <property type="match status" value="1"/>
</dbReference>
<dbReference type="InterPro" id="IPR053868">
    <property type="entry name" value="Pel9A-like_beta_helix"/>
</dbReference>
<dbReference type="Proteomes" id="UP000479114">
    <property type="component" value="Chromosome"/>
</dbReference>
<feature type="region of interest" description="Disordered" evidence="1">
    <location>
        <begin position="272"/>
        <end position="296"/>
    </location>
</feature>
<feature type="domain" description="BIG2" evidence="3">
    <location>
        <begin position="2031"/>
        <end position="2113"/>
    </location>
</feature>
<accession>A0A6C0NW33</accession>
<keyword evidence="2" id="KW-0732">Signal</keyword>
<dbReference type="SMART" id="SM00635">
    <property type="entry name" value="BID_2"/>
    <property type="match status" value="1"/>
</dbReference>
<proteinExistence type="predicted"/>
<dbReference type="Gene3D" id="2.160.20.10">
    <property type="entry name" value="Single-stranded right-handed beta-helix, Pectin lyase-like"/>
    <property type="match status" value="2"/>
</dbReference>
<evidence type="ECO:0000313" key="5">
    <source>
        <dbReference type="Proteomes" id="UP000479114"/>
    </source>
</evidence>
<dbReference type="Pfam" id="PF02368">
    <property type="entry name" value="Big_2"/>
    <property type="match status" value="1"/>
</dbReference>
<name>A0A6C0NW33_9BACL</name>
<dbReference type="Gene3D" id="2.60.40.1080">
    <property type="match status" value="1"/>
</dbReference>
<feature type="region of interest" description="Disordered" evidence="1">
    <location>
        <begin position="771"/>
        <end position="790"/>
    </location>
</feature>
<evidence type="ECO:0000256" key="2">
    <source>
        <dbReference type="SAM" id="SignalP"/>
    </source>
</evidence>
<dbReference type="InterPro" id="IPR011050">
    <property type="entry name" value="Pectin_lyase_fold/virulence"/>
</dbReference>
<dbReference type="InterPro" id="IPR003343">
    <property type="entry name" value="Big_2"/>
</dbReference>
<dbReference type="Pfam" id="PF22842">
    <property type="entry name" value="Pel9A-like_beta_helix"/>
    <property type="match status" value="1"/>
</dbReference>
<reference evidence="4 5" key="1">
    <citation type="submission" date="2020-02" db="EMBL/GenBank/DDBJ databases">
        <title>Paenibacillus sp. nov., isolated from rhizosphere soil of tomato.</title>
        <authorList>
            <person name="Weon H.-Y."/>
            <person name="Lee S.A."/>
        </authorList>
    </citation>
    <scope>NUCLEOTIDE SEQUENCE [LARGE SCALE GENOMIC DNA]</scope>
    <source>
        <strain evidence="4 5">14171R-81</strain>
    </source>
</reference>
<feature type="signal peptide" evidence="2">
    <location>
        <begin position="1"/>
        <end position="35"/>
    </location>
</feature>
<dbReference type="EMBL" id="CP048286">
    <property type="protein sequence ID" value="QHW30331.1"/>
    <property type="molecule type" value="Genomic_DNA"/>
</dbReference>
<keyword evidence="5" id="KW-1185">Reference proteome</keyword>
<evidence type="ECO:0000313" key="4">
    <source>
        <dbReference type="EMBL" id="QHW30331.1"/>
    </source>
</evidence>
<dbReference type="InterPro" id="IPR012334">
    <property type="entry name" value="Pectin_lyas_fold"/>
</dbReference>
<evidence type="ECO:0000256" key="1">
    <source>
        <dbReference type="SAM" id="MobiDB-lite"/>
    </source>
</evidence>
<feature type="chain" id="PRO_5025453851" description="BIG2 domain-containing protein" evidence="2">
    <location>
        <begin position="36"/>
        <end position="2285"/>
    </location>
</feature>
<sequence>MNKHKQTSRLVSRLTSLVLSLLLLATITLPARAFAETPTGGDPLQGEILFPFNEGNGSTSSAISGGLAATLDNYAWDQNGRGNTPAISNDQTGKNGITIDYGSRFASVNDLTMGVWVKPSAPNAGEASYLMAPPYAGTTGNWGFSNGEIWWSINWGTSANSFADTSISLLSYGSDGSEWDGGISAPAGNLADGNWHYLAYSLSATTKTIALYVDGSRIGEKAYSTLYPVNLQAYKWFGGDGYQDKSYTGLLDELSVFPSVLDDTAHEALYNRAPNTSVNSNPGDPGDPGTPGDPLQGEILFPFNEGNGSTSSAISGGLAATLDNYAWDQNGRGNTPAISNDQTGKNGITIDYGAQFASVNDLTMGVWVKPSAPNAGEASYLMAPPYAGTTGNWGFSNGEIWWSINWGTSANSFADTSISLLSYGSDGSEWDGGISAPAGNLADGNWHYLAYSLSATAKTIALYVDGNRIGEKDYTSLYPVNLQAYKWFGGDGYQGKSYTGLLDELSVFPSVLGDAAHQALFQRAPNTSAGGNSGDPFQGESLFPFNEGTGKTSSAISGGLTATLNNYLWDTDNNGRGGTPAISSDDRGASGLAIDYGPQFASVKDLTMAVWVKPTIPAEIPDVGRVSYLMAPPYAGTNGDWGLPNGDIWWNIKWGTEENNYADTTLDFLDVGSDNAGWDGGFSATAGNLADGNWHYVAFSYSVTDLKIKMYVDGKLIGEKVYTSLAPINLQAYKWFGGNGYQGRAYTGLLDELSVFPSVLDAAAQEALYNRTPNTDGTGQQADPADTDQVGDKTYYVAKTGSDSNPGTAAEPFLTIQKAADILLPGETVIIHEGVYAESVRPKYNGTADHPITFKTADGEKVVISGADRITGTWQTASNTGAVQYDPNNANLWKVAVSLPMGNYRNQIFVDGEAMLPSRYPNVAKEDAYYRPNWLTYVFDGANASVGGWSNPNGKLSDPELNQPAGTWDGAAIVGMDNRGWNLSGAEVVSSTPGWLNLTNINFYELGPTGYASGDDFHYYIQNAMAALDAPYEWYYNQTSGTLYLQLPKGMNPGDLDVRYKAREWGLDLSSRKYIHIEDIVLNGSNLTMRGGVSNVVDHMTAKYVTEFLSPDDEKGGIIVGGKNNALINSEIAYSAGALVTVEGEGNKIVNDKLHDATTGPTMFTNSITITGRNHLISHNEVYNASGTLIGGSFYASEISYNDIHDGNWHSTDAGLMYFAYTDLGNSQIHHNNIHDSHSEFSNGVYFDLGDKNAQVFNNVFWNLPWAATFVNSSSEFVSVFNNTVYQGASGHPNPEIYTNSPGDAYMDVYMNNIVDSRGVGTDNINAGAVVKDNYSRPEEDIDGTATFNNPSAFDFTLKAGSDAIGAGAYQPGDNWDAGLKDTPVTVDEVSGGPQLQNYANRNLLFNSGFEWPRVDVQGMGSLPYWNKTGTGSASLVQASSSADNAHAREQYAVALTGQNVGVEQTITGLEPGKDYVLRGFARVGSGSEAAGQKAEIGVRVGENTLKGELDRPAWRSVSLKFTADETGEATIYATKTTSGSQVLVDDFSVVSADLVPDLTPASDDLYPMLDSPVALLDDMLFKDSKWTVTNQSSFEKDEPAGLTLEAQSGQSAAAFYAQEKYRDKDFYLKLGQNENLDALDLTLILRANAATRAANRYEIAIHGTTATLTRYYSGTSTQLGQWQVDINDRLLKAGAVWDDVNGSGYGGVTVTLKSGNDTLFTYRDETNLNVSTPGYFGLATDSSIELGRVTEYVDMGAVIADKGNWKSGNSINWENGDTALTPVGSATAGYTGRTFGDAEFAVGFESGMNTGAFPAFILRAPTEADLLDNPWSGAKYAVILKEGSFEIQHWPDLWKPGASILSSDGRSVLADNKGFVAPYQDTLVKVSTVNTDYGVWIRLKAGDTIVASWFDENNYIQGDGYFGVSGYTEPMTISVPDESTYVPVIGNPDDKPGNGAVDTSALQELVSGGNALVEAEYTEASWAAFETALDDAKAVVSNNASIQAQVDAAFTALQAAMTNLEKVADTAPIAVSGITVTGTSSIGELGDTAQMNATVTPDNATDKSVSWSVVGTIGNGANNATIDENGLLTAVADGVVKVVATAKDGSGVTGESLVTIDSTPPVIVAPSNLSFLQSKAVSLAFSASDSGSGLQSLSVSFNGKTTSGTVSVDPLGLAVGTYPIVVTATDKLGHRTIETFSLKITIEAAQLDELISLGVTRGLITDAKTEKSLQKDIEKIQKDQTKGKLDAKDFKQLEKDIDKEKGKTIDAGFADQLLQDIEALKSVL</sequence>
<evidence type="ECO:0000259" key="3">
    <source>
        <dbReference type="SMART" id="SM00635"/>
    </source>
</evidence>
<feature type="compositionally biased region" description="Polar residues" evidence="1">
    <location>
        <begin position="771"/>
        <end position="781"/>
    </location>
</feature>
<dbReference type="SUPFAM" id="SSF49373">
    <property type="entry name" value="Invasin/intimin cell-adhesion fragments"/>
    <property type="match status" value="1"/>
</dbReference>
<dbReference type="InterPro" id="IPR008964">
    <property type="entry name" value="Invasin/intimin_cell_adhesion"/>
</dbReference>
<protein>
    <recommendedName>
        <fullName evidence="3">BIG2 domain-containing protein</fullName>
    </recommendedName>
</protein>
<dbReference type="Gene3D" id="2.60.120.200">
    <property type="match status" value="3"/>
</dbReference>